<proteinExistence type="predicted"/>
<comment type="caution">
    <text evidence="1">The sequence shown here is derived from an EMBL/GenBank/DDBJ whole genome shotgun (WGS) entry which is preliminary data.</text>
</comment>
<sequence>MKTYIRTLFLPVVSLIFTIVASCDTKRKEKQAVLDCMLDKIAVTDTLTYELYLSDPIEVSKYQRAGLMNDSLLEPIKNVKIKDVGSPLTALTHLGRKYSVGTSNKKSQKNVVMAYAVVEKLTDLKKIGQNHYEAVYETYFTGVTPFSKLSARDYNKKELHKVTILWKNNDCIILTKK</sequence>
<gene>
    <name evidence="1" type="ORF">ACFFI0_10225</name>
</gene>
<dbReference type="PROSITE" id="PS51257">
    <property type="entry name" value="PROKAR_LIPOPROTEIN"/>
    <property type="match status" value="1"/>
</dbReference>
<name>A0ABV6HJC5_9SPHI</name>
<dbReference type="EMBL" id="JBHLWO010000002">
    <property type="protein sequence ID" value="MFC0318689.1"/>
    <property type="molecule type" value="Genomic_DNA"/>
</dbReference>
<protein>
    <submittedName>
        <fullName evidence="1">Uncharacterized protein</fullName>
    </submittedName>
</protein>
<dbReference type="Proteomes" id="UP001589774">
    <property type="component" value="Unassembled WGS sequence"/>
</dbReference>
<accession>A0ABV6HJC5</accession>
<evidence type="ECO:0000313" key="2">
    <source>
        <dbReference type="Proteomes" id="UP001589774"/>
    </source>
</evidence>
<organism evidence="1 2">
    <name type="scientific">Olivibacter oleidegradans</name>
    <dbReference type="NCBI Taxonomy" id="760123"/>
    <lineage>
        <taxon>Bacteria</taxon>
        <taxon>Pseudomonadati</taxon>
        <taxon>Bacteroidota</taxon>
        <taxon>Sphingobacteriia</taxon>
        <taxon>Sphingobacteriales</taxon>
        <taxon>Sphingobacteriaceae</taxon>
        <taxon>Olivibacter</taxon>
    </lineage>
</organism>
<evidence type="ECO:0000313" key="1">
    <source>
        <dbReference type="EMBL" id="MFC0318689.1"/>
    </source>
</evidence>
<keyword evidence="2" id="KW-1185">Reference proteome</keyword>
<dbReference type="RefSeq" id="WP_130857496.1">
    <property type="nucleotide sequence ID" value="NZ_JBHLWO010000002.1"/>
</dbReference>
<reference evidence="1 2" key="1">
    <citation type="submission" date="2024-09" db="EMBL/GenBank/DDBJ databases">
        <authorList>
            <person name="Sun Q."/>
            <person name="Mori K."/>
        </authorList>
    </citation>
    <scope>NUCLEOTIDE SEQUENCE [LARGE SCALE GENOMIC DNA]</scope>
    <source>
        <strain evidence="1 2">CCM 7765</strain>
    </source>
</reference>